<reference evidence="1 2" key="1">
    <citation type="submission" date="2018-03" db="EMBL/GenBank/DDBJ databases">
        <title>Massilia armeniaca sp. nov., isolated from desert soil.</title>
        <authorList>
            <person name="Huang H."/>
            <person name="Ren M."/>
        </authorList>
    </citation>
    <scope>NUCLEOTIDE SEQUENCE [LARGE SCALE GENOMIC DNA]</scope>
    <source>
        <strain evidence="1 2">ZMN-3</strain>
    </source>
</reference>
<evidence type="ECO:0000313" key="2">
    <source>
        <dbReference type="Proteomes" id="UP000240505"/>
    </source>
</evidence>
<organism evidence="1 2">
    <name type="scientific">Pseudoduganella armeniaca</name>
    <dbReference type="NCBI Taxonomy" id="2072590"/>
    <lineage>
        <taxon>Bacteria</taxon>
        <taxon>Pseudomonadati</taxon>
        <taxon>Pseudomonadota</taxon>
        <taxon>Betaproteobacteria</taxon>
        <taxon>Burkholderiales</taxon>
        <taxon>Oxalobacteraceae</taxon>
        <taxon>Telluria group</taxon>
        <taxon>Pseudoduganella</taxon>
    </lineage>
</organism>
<accession>A0A2R4C7I9</accession>
<dbReference type="Proteomes" id="UP000240505">
    <property type="component" value="Chromosome"/>
</dbReference>
<dbReference type="KEGG" id="masz:C9I28_07095"/>
<dbReference type="EMBL" id="CP028324">
    <property type="protein sequence ID" value="AVR95518.1"/>
    <property type="molecule type" value="Genomic_DNA"/>
</dbReference>
<sequence>MLQERTDGATEKQARSRECLWQIKEWNQVSAAELARSVRERTLIRPACRPYWGITEVLSDRSDSVTGALTVESRQPG</sequence>
<gene>
    <name evidence="1" type="ORF">C9I28_07095</name>
</gene>
<name>A0A2R4C7I9_9BURK</name>
<proteinExistence type="predicted"/>
<keyword evidence="2" id="KW-1185">Reference proteome</keyword>
<protein>
    <submittedName>
        <fullName evidence="1">Uncharacterized protein</fullName>
    </submittedName>
</protein>
<dbReference type="AlphaFoldDB" id="A0A2R4C7I9"/>
<evidence type="ECO:0000313" key="1">
    <source>
        <dbReference type="EMBL" id="AVR95518.1"/>
    </source>
</evidence>